<keyword evidence="5" id="KW-0813">Transport</keyword>
<gene>
    <name evidence="7" type="ORF">GCWU0000282_001037</name>
</gene>
<evidence type="ECO:0000256" key="2">
    <source>
        <dbReference type="ARBA" id="ARBA00022692"/>
    </source>
</evidence>
<dbReference type="GO" id="GO:0055085">
    <property type="term" value="P:transmembrane transport"/>
    <property type="evidence" value="ECO:0007669"/>
    <property type="project" value="InterPro"/>
</dbReference>
<dbReference type="SUPFAM" id="SSF161098">
    <property type="entry name" value="MetI-like"/>
    <property type="match status" value="1"/>
</dbReference>
<keyword evidence="4 5" id="KW-0472">Membrane</keyword>
<keyword evidence="3 5" id="KW-1133">Transmembrane helix</keyword>
<dbReference type="InterPro" id="IPR000515">
    <property type="entry name" value="MetI-like"/>
</dbReference>
<feature type="transmembrane region" description="Helical" evidence="5">
    <location>
        <begin position="118"/>
        <end position="145"/>
    </location>
</feature>
<name>V2ZAB0_9FIRM</name>
<dbReference type="RefSeq" id="WP_023353919.1">
    <property type="nucleotide sequence ID" value="NZ_KI535367.1"/>
</dbReference>
<keyword evidence="2 5" id="KW-0812">Transmembrane</keyword>
<dbReference type="PROSITE" id="PS50928">
    <property type="entry name" value="ABC_TM1"/>
    <property type="match status" value="1"/>
</dbReference>
<proteinExistence type="inferred from homology"/>
<dbReference type="Gene3D" id="1.10.3720.10">
    <property type="entry name" value="MetI-like"/>
    <property type="match status" value="1"/>
</dbReference>
<organism evidence="7 8">
    <name type="scientific">Catonella morbi ATCC 51271</name>
    <dbReference type="NCBI Taxonomy" id="592026"/>
    <lineage>
        <taxon>Bacteria</taxon>
        <taxon>Bacillati</taxon>
        <taxon>Bacillota</taxon>
        <taxon>Clostridia</taxon>
        <taxon>Lachnospirales</taxon>
        <taxon>Lachnospiraceae</taxon>
        <taxon>Catonella</taxon>
    </lineage>
</organism>
<dbReference type="GO" id="GO:0005886">
    <property type="term" value="C:plasma membrane"/>
    <property type="evidence" value="ECO:0007669"/>
    <property type="project" value="UniProtKB-SubCell"/>
</dbReference>
<dbReference type="STRING" id="592026.GCWU0000282_001037"/>
<dbReference type="HOGENOM" id="CLU_036879_1_0_9"/>
<feature type="domain" description="ABC transmembrane type-1" evidence="6">
    <location>
        <begin position="118"/>
        <end position="328"/>
    </location>
</feature>
<dbReference type="EMBL" id="ACIL03000007">
    <property type="protein sequence ID" value="ESL03870.1"/>
    <property type="molecule type" value="Genomic_DNA"/>
</dbReference>
<feature type="transmembrane region" description="Helical" evidence="5">
    <location>
        <begin position="157"/>
        <end position="179"/>
    </location>
</feature>
<reference evidence="7 8" key="1">
    <citation type="submission" date="2013-06" db="EMBL/GenBank/DDBJ databases">
        <authorList>
            <person name="Weinstock G."/>
            <person name="Sodergren E."/>
            <person name="Clifton S."/>
            <person name="Fulton L."/>
            <person name="Fulton B."/>
            <person name="Courtney L."/>
            <person name="Fronick C."/>
            <person name="Harrison M."/>
            <person name="Strong C."/>
            <person name="Farmer C."/>
            <person name="Delahaunty K."/>
            <person name="Markovic C."/>
            <person name="Hall O."/>
            <person name="Minx P."/>
            <person name="Tomlinson C."/>
            <person name="Mitreva M."/>
            <person name="Nelson J."/>
            <person name="Hou S."/>
            <person name="Wollam A."/>
            <person name="Pepin K.H."/>
            <person name="Johnson M."/>
            <person name="Bhonagiri V."/>
            <person name="Nash W.E."/>
            <person name="Warren W."/>
            <person name="Chinwalla A."/>
            <person name="Mardis E.R."/>
            <person name="Wilson R.K."/>
        </authorList>
    </citation>
    <scope>NUCLEOTIDE SEQUENCE [LARGE SCALE GENOMIC DNA]</scope>
    <source>
        <strain evidence="7 8">ATCC 51271</strain>
    </source>
</reference>
<evidence type="ECO:0000313" key="8">
    <source>
        <dbReference type="Proteomes" id="UP000018227"/>
    </source>
</evidence>
<dbReference type="PANTHER" id="PTHR43376:SF1">
    <property type="entry name" value="OLIGOPEPTIDE TRANSPORT SYSTEM PERMEASE PROTEIN"/>
    <property type="match status" value="1"/>
</dbReference>
<feature type="transmembrane region" description="Helical" evidence="5">
    <location>
        <begin position="309"/>
        <end position="335"/>
    </location>
</feature>
<comment type="subcellular location">
    <subcellularLocation>
        <location evidence="5">Cell membrane</location>
        <topology evidence="5">Multi-pass membrane protein</topology>
    </subcellularLocation>
    <subcellularLocation>
        <location evidence="1">Membrane</location>
        <topology evidence="1">Multi-pass membrane protein</topology>
    </subcellularLocation>
</comment>
<feature type="transmembrane region" description="Helical" evidence="5">
    <location>
        <begin position="23"/>
        <end position="40"/>
    </location>
</feature>
<evidence type="ECO:0000256" key="3">
    <source>
        <dbReference type="ARBA" id="ARBA00022989"/>
    </source>
</evidence>
<sequence>MRQTLKEGDCNLKGYKKYYVNKILWYLLTFFVAIVLNFTLPRLMPGNPVSAIATQTAQGMTDATAIRKVYTEYAEKFGVNEPIHKQFFMWAGNMLKGDMGVSFSQYPRRVSDIISNSIWWTIALQFPAIIVGWFLGNLLGAIAAYIRKGFDKMILPFFLFLSNIPAFGMAVILLTVFAVKFHLAPTSGGYGFDMLPNFSLPFILSVLDHYKLPFLSIVLVTIGGQAIGMRSMSIYELNADYVKYSRFLGIKDSKIVGYVFRNAMLPQITGLAMSLGTMVGGALVAEIIFSYPGIGTTLLSAITGRDYPLISACTLIITIMVLLANLFMELLYGFIDPRIKAAQSD</sequence>
<evidence type="ECO:0000256" key="4">
    <source>
        <dbReference type="ARBA" id="ARBA00023136"/>
    </source>
</evidence>
<evidence type="ECO:0000259" key="6">
    <source>
        <dbReference type="PROSITE" id="PS50928"/>
    </source>
</evidence>
<dbReference type="Proteomes" id="UP000018227">
    <property type="component" value="Unassembled WGS sequence"/>
</dbReference>
<comment type="similarity">
    <text evidence="5">Belongs to the binding-protein-dependent transport system permease family.</text>
</comment>
<dbReference type="Pfam" id="PF00528">
    <property type="entry name" value="BPD_transp_1"/>
    <property type="match status" value="1"/>
</dbReference>
<accession>V2ZAB0</accession>
<evidence type="ECO:0000256" key="1">
    <source>
        <dbReference type="ARBA" id="ARBA00004141"/>
    </source>
</evidence>
<dbReference type="PANTHER" id="PTHR43376">
    <property type="entry name" value="OLIGOPEPTIDE TRANSPORT SYSTEM PERMEASE PROTEIN"/>
    <property type="match status" value="1"/>
</dbReference>
<dbReference type="InterPro" id="IPR035906">
    <property type="entry name" value="MetI-like_sf"/>
</dbReference>
<comment type="caution">
    <text evidence="7">The sequence shown here is derived from an EMBL/GenBank/DDBJ whole genome shotgun (WGS) entry which is preliminary data.</text>
</comment>
<dbReference type="eggNOG" id="COG0601">
    <property type="taxonomic scope" value="Bacteria"/>
</dbReference>
<evidence type="ECO:0000313" key="7">
    <source>
        <dbReference type="EMBL" id="ESL03870.1"/>
    </source>
</evidence>
<evidence type="ECO:0000256" key="5">
    <source>
        <dbReference type="RuleBase" id="RU363032"/>
    </source>
</evidence>
<dbReference type="CDD" id="cd06261">
    <property type="entry name" value="TM_PBP2"/>
    <property type="match status" value="1"/>
</dbReference>
<protein>
    <submittedName>
        <fullName evidence="7">ABC transporter, permease protein</fullName>
    </submittedName>
</protein>
<keyword evidence="8" id="KW-1185">Reference proteome</keyword>
<dbReference type="AlphaFoldDB" id="V2ZAB0"/>
<feature type="transmembrane region" description="Helical" evidence="5">
    <location>
        <begin position="268"/>
        <end position="289"/>
    </location>
</feature>